<gene>
    <name evidence="2" type="ORF">g.34006</name>
</gene>
<reference evidence="2" key="1">
    <citation type="submission" date="2015-11" db="EMBL/GenBank/DDBJ databases">
        <title>De novo transcriptome assembly of four potential Pierce s Disease insect vectors from Arizona vineyards.</title>
        <authorList>
            <person name="Tassone E.E."/>
        </authorList>
    </citation>
    <scope>NUCLEOTIDE SEQUENCE</scope>
</reference>
<feature type="region of interest" description="Disordered" evidence="1">
    <location>
        <begin position="82"/>
        <end position="103"/>
    </location>
</feature>
<dbReference type="AlphaFoldDB" id="A0A1B6GT21"/>
<name>A0A1B6GT21_9HEMI</name>
<proteinExistence type="predicted"/>
<organism evidence="2">
    <name type="scientific">Cuerna arida</name>
    <dbReference type="NCBI Taxonomy" id="1464854"/>
    <lineage>
        <taxon>Eukaryota</taxon>
        <taxon>Metazoa</taxon>
        <taxon>Ecdysozoa</taxon>
        <taxon>Arthropoda</taxon>
        <taxon>Hexapoda</taxon>
        <taxon>Insecta</taxon>
        <taxon>Pterygota</taxon>
        <taxon>Neoptera</taxon>
        <taxon>Paraneoptera</taxon>
        <taxon>Hemiptera</taxon>
        <taxon>Auchenorrhyncha</taxon>
        <taxon>Membracoidea</taxon>
        <taxon>Cicadellidae</taxon>
        <taxon>Cicadellinae</taxon>
        <taxon>Proconiini</taxon>
        <taxon>Cuerna</taxon>
    </lineage>
</organism>
<evidence type="ECO:0000313" key="2">
    <source>
        <dbReference type="EMBL" id="JAS65557.1"/>
    </source>
</evidence>
<dbReference type="EMBL" id="GECZ01004212">
    <property type="protein sequence ID" value="JAS65557.1"/>
    <property type="molecule type" value="Transcribed_RNA"/>
</dbReference>
<accession>A0A1B6GT21</accession>
<protein>
    <submittedName>
        <fullName evidence="2">Uncharacterized protein</fullName>
    </submittedName>
</protein>
<evidence type="ECO:0000256" key="1">
    <source>
        <dbReference type="SAM" id="MobiDB-lite"/>
    </source>
</evidence>
<sequence>MTKRAPDNKGNNCDVAFLRKLLAMNKKEELLLNKKLAKLLAEEWKPPEVGTGKGFKGCTSLSALSVYNNHDKRMLLMDNSVQGSTSKNRRIPCPPQFDKNGRMVFNDSDEDDEEDFNNRLDPTVEFTSAESKTWINTTTVIKTKSDVSGKVCSKKDSMSVINQRPSLQSKNYDRKHGGIEENIYPRKSFFTANDTYQNSQSQKRNTDQNEVLDNMVAHCCVAVPTNSRKIAKKVWDYNNIPKTKPESYPQSGRHMYTTVGFNPPPCCKGDGNSKTIKENRNCKLKKCRTHIFCHGDGHTRPAR</sequence>